<organism evidence="1 2">
    <name type="scientific">Nepenthes gracilis</name>
    <name type="common">Slender pitcher plant</name>
    <dbReference type="NCBI Taxonomy" id="150966"/>
    <lineage>
        <taxon>Eukaryota</taxon>
        <taxon>Viridiplantae</taxon>
        <taxon>Streptophyta</taxon>
        <taxon>Embryophyta</taxon>
        <taxon>Tracheophyta</taxon>
        <taxon>Spermatophyta</taxon>
        <taxon>Magnoliopsida</taxon>
        <taxon>eudicotyledons</taxon>
        <taxon>Gunneridae</taxon>
        <taxon>Pentapetalae</taxon>
        <taxon>Caryophyllales</taxon>
        <taxon>Nepenthaceae</taxon>
        <taxon>Nepenthes</taxon>
    </lineage>
</organism>
<reference evidence="1" key="1">
    <citation type="submission" date="2023-05" db="EMBL/GenBank/DDBJ databases">
        <title>Nepenthes gracilis genome sequencing.</title>
        <authorList>
            <person name="Fukushima K."/>
        </authorList>
    </citation>
    <scope>NUCLEOTIDE SEQUENCE</scope>
    <source>
        <strain evidence="1">SING2019-196</strain>
    </source>
</reference>
<evidence type="ECO:0000313" key="1">
    <source>
        <dbReference type="EMBL" id="GMH26453.1"/>
    </source>
</evidence>
<evidence type="ECO:0000313" key="2">
    <source>
        <dbReference type="Proteomes" id="UP001279734"/>
    </source>
</evidence>
<dbReference type="EMBL" id="BSYO01000031">
    <property type="protein sequence ID" value="GMH26453.1"/>
    <property type="molecule type" value="Genomic_DNA"/>
</dbReference>
<keyword evidence="2" id="KW-1185">Reference proteome</keyword>
<proteinExistence type="predicted"/>
<gene>
    <name evidence="1" type="ORF">Nepgr_028296</name>
</gene>
<accession>A0AAD3TC30</accession>
<protein>
    <submittedName>
        <fullName evidence="1">Uncharacterized protein</fullName>
    </submittedName>
</protein>
<dbReference type="Proteomes" id="UP001279734">
    <property type="component" value="Unassembled WGS sequence"/>
</dbReference>
<sequence length="101" mass="11248">MFTKEQGSTPRYGARQGCGRDDLEVVVLTAAVATEDPVRGLSLLASQFILLFVSSSRMMEVPGDGSFTNHYLVLRALMMLSTQLKRWFSPQAFMPIYSVIL</sequence>
<comment type="caution">
    <text evidence="1">The sequence shown here is derived from an EMBL/GenBank/DDBJ whole genome shotgun (WGS) entry which is preliminary data.</text>
</comment>
<dbReference type="AlphaFoldDB" id="A0AAD3TC30"/>
<name>A0AAD3TC30_NEPGR</name>